<protein>
    <recommendedName>
        <fullName evidence="2">Peptidase M12B domain-containing protein</fullName>
    </recommendedName>
</protein>
<feature type="domain" description="Peptidase M12B" evidence="2">
    <location>
        <begin position="1"/>
        <end position="110"/>
    </location>
</feature>
<dbReference type="HOGENOM" id="CLU_1788943_0_0_1"/>
<feature type="active site" evidence="1">
    <location>
        <position position="57"/>
    </location>
</feature>
<reference evidence="3 5" key="2">
    <citation type="journal article" date="2013" name="Nature">
        <title>Insights into bilaterian evolution from three spiralian genomes.</title>
        <authorList>
            <person name="Simakov O."/>
            <person name="Marletaz F."/>
            <person name="Cho S.J."/>
            <person name="Edsinger-Gonzales E."/>
            <person name="Havlak P."/>
            <person name="Hellsten U."/>
            <person name="Kuo D.H."/>
            <person name="Larsson T."/>
            <person name="Lv J."/>
            <person name="Arendt D."/>
            <person name="Savage R."/>
            <person name="Osoegawa K."/>
            <person name="de Jong P."/>
            <person name="Grimwood J."/>
            <person name="Chapman J.A."/>
            <person name="Shapiro H."/>
            <person name="Aerts A."/>
            <person name="Otillar R.P."/>
            <person name="Terry A.Y."/>
            <person name="Boore J.L."/>
            <person name="Grigoriev I.V."/>
            <person name="Lindberg D.R."/>
            <person name="Seaver E.C."/>
            <person name="Weisblat D.A."/>
            <person name="Putnam N.H."/>
            <person name="Rokhsar D.S."/>
        </authorList>
    </citation>
    <scope>NUCLEOTIDE SEQUENCE</scope>
</reference>
<comment type="caution">
    <text evidence="1">Lacks conserved residue(s) required for the propagation of feature annotation.</text>
</comment>
<dbReference type="Proteomes" id="UP000015101">
    <property type="component" value="Unassembled WGS sequence"/>
</dbReference>
<sequence length="145" mass="16261">MTRARNFPKFDAAGVFTRYNLNNVLGLAFRSSVCSKNAAFIAQEHGAFRTADLAAHELGHVLGAVNDGEINTCPNNGFIMGSLRNMMDEKIAERFRSFSPCSQSEISYHLGIVNSYPNNCLLTTYDTIWQKEMTERLKELIGSFR</sequence>
<dbReference type="RefSeq" id="XP_009018867.1">
    <property type="nucleotide sequence ID" value="XM_009020619.1"/>
</dbReference>
<dbReference type="EnsemblMetazoa" id="HelroT174074">
    <property type="protein sequence ID" value="HelroP174074"/>
    <property type="gene ID" value="HelroG174074"/>
</dbReference>
<proteinExistence type="predicted"/>
<dbReference type="InterPro" id="IPR001590">
    <property type="entry name" value="Peptidase_M12B"/>
</dbReference>
<gene>
    <name evidence="4" type="primary">20204802</name>
    <name evidence="3" type="ORF">HELRODRAFT_174074</name>
</gene>
<dbReference type="GO" id="GO:0006508">
    <property type="term" value="P:proteolysis"/>
    <property type="evidence" value="ECO:0007669"/>
    <property type="project" value="InterPro"/>
</dbReference>
<name>T1F7K3_HELRO</name>
<reference evidence="5" key="1">
    <citation type="submission" date="2012-12" db="EMBL/GenBank/DDBJ databases">
        <authorList>
            <person name="Hellsten U."/>
            <person name="Grimwood J."/>
            <person name="Chapman J.A."/>
            <person name="Shapiro H."/>
            <person name="Aerts A."/>
            <person name="Otillar R.P."/>
            <person name="Terry A.Y."/>
            <person name="Boore J.L."/>
            <person name="Simakov O."/>
            <person name="Marletaz F."/>
            <person name="Cho S.-J."/>
            <person name="Edsinger-Gonzales E."/>
            <person name="Havlak P."/>
            <person name="Kuo D.-H."/>
            <person name="Larsson T."/>
            <person name="Lv J."/>
            <person name="Arendt D."/>
            <person name="Savage R."/>
            <person name="Osoegawa K."/>
            <person name="de Jong P."/>
            <person name="Lindberg D.R."/>
            <person name="Seaver E.C."/>
            <person name="Weisblat D.A."/>
            <person name="Putnam N.H."/>
            <person name="Grigoriev I.V."/>
            <person name="Rokhsar D.S."/>
        </authorList>
    </citation>
    <scope>NUCLEOTIDE SEQUENCE</scope>
</reference>
<evidence type="ECO:0000256" key="1">
    <source>
        <dbReference type="PROSITE-ProRule" id="PRU00276"/>
    </source>
</evidence>
<dbReference type="GeneID" id="20204802"/>
<dbReference type="InterPro" id="IPR024079">
    <property type="entry name" value="MetalloPept_cat_dom_sf"/>
</dbReference>
<evidence type="ECO:0000313" key="4">
    <source>
        <dbReference type="EnsemblMetazoa" id="HelroP174074"/>
    </source>
</evidence>
<dbReference type="Gene3D" id="3.40.390.10">
    <property type="entry name" value="Collagenase (Catalytic Domain)"/>
    <property type="match status" value="1"/>
</dbReference>
<dbReference type="PANTHER" id="PTHR11905">
    <property type="entry name" value="ADAM A DISINTEGRIN AND METALLOPROTEASE DOMAIN"/>
    <property type="match status" value="1"/>
</dbReference>
<reference evidence="4" key="3">
    <citation type="submission" date="2015-06" db="UniProtKB">
        <authorList>
            <consortium name="EnsemblMetazoa"/>
        </authorList>
    </citation>
    <scope>IDENTIFICATION</scope>
</reference>
<dbReference type="CTD" id="20204802"/>
<dbReference type="EMBL" id="KB096676">
    <property type="protein sequence ID" value="ESO03174.1"/>
    <property type="molecule type" value="Genomic_DNA"/>
</dbReference>
<dbReference type="SUPFAM" id="SSF55486">
    <property type="entry name" value="Metalloproteases ('zincins'), catalytic domain"/>
    <property type="match status" value="1"/>
</dbReference>
<dbReference type="EMBL" id="AMQM01004807">
    <property type="status" value="NOT_ANNOTATED_CDS"/>
    <property type="molecule type" value="Genomic_DNA"/>
</dbReference>
<keyword evidence="5" id="KW-1185">Reference proteome</keyword>
<dbReference type="OrthoDB" id="6156720at2759"/>
<evidence type="ECO:0000259" key="2">
    <source>
        <dbReference type="PROSITE" id="PS50215"/>
    </source>
</evidence>
<dbReference type="GO" id="GO:0004222">
    <property type="term" value="F:metalloendopeptidase activity"/>
    <property type="evidence" value="ECO:0007669"/>
    <property type="project" value="InterPro"/>
</dbReference>
<dbReference type="InParanoid" id="T1F7K3"/>
<dbReference type="Pfam" id="PF01421">
    <property type="entry name" value="Reprolysin"/>
    <property type="match status" value="1"/>
</dbReference>
<organism evidence="4 5">
    <name type="scientific">Helobdella robusta</name>
    <name type="common">Californian leech</name>
    <dbReference type="NCBI Taxonomy" id="6412"/>
    <lineage>
        <taxon>Eukaryota</taxon>
        <taxon>Metazoa</taxon>
        <taxon>Spiralia</taxon>
        <taxon>Lophotrochozoa</taxon>
        <taxon>Annelida</taxon>
        <taxon>Clitellata</taxon>
        <taxon>Hirudinea</taxon>
        <taxon>Rhynchobdellida</taxon>
        <taxon>Glossiphoniidae</taxon>
        <taxon>Helobdella</taxon>
    </lineage>
</organism>
<dbReference type="PANTHER" id="PTHR11905:SF159">
    <property type="entry name" value="ADAM METALLOPROTEASE"/>
    <property type="match status" value="1"/>
</dbReference>
<evidence type="ECO:0000313" key="5">
    <source>
        <dbReference type="Proteomes" id="UP000015101"/>
    </source>
</evidence>
<evidence type="ECO:0000313" key="3">
    <source>
        <dbReference type="EMBL" id="ESO03174.1"/>
    </source>
</evidence>
<dbReference type="AlphaFoldDB" id="T1F7K3"/>
<dbReference type="PROSITE" id="PS50215">
    <property type="entry name" value="ADAM_MEPRO"/>
    <property type="match status" value="1"/>
</dbReference>
<accession>T1F7K3</accession>
<dbReference type="KEGG" id="hro:HELRODRAFT_174074"/>